<keyword evidence="2" id="KW-0808">Transferase</keyword>
<dbReference type="RefSeq" id="WP_380579268.1">
    <property type="nucleotide sequence ID" value="NZ_JBHSQJ010000008.1"/>
</dbReference>
<feature type="domain" description="N-acetyltransferase" evidence="1">
    <location>
        <begin position="9"/>
        <end position="179"/>
    </location>
</feature>
<name>A0ABW1FY21_9ACTN</name>
<dbReference type="PANTHER" id="PTHR43792">
    <property type="entry name" value="GNAT FAMILY, PUTATIVE (AFU_ORTHOLOGUE AFUA_3G00765)-RELATED-RELATED"/>
    <property type="match status" value="1"/>
</dbReference>
<dbReference type="InterPro" id="IPR016181">
    <property type="entry name" value="Acyl_CoA_acyltransferase"/>
</dbReference>
<dbReference type="InterPro" id="IPR051531">
    <property type="entry name" value="N-acetyltransferase"/>
</dbReference>
<sequence length="181" mass="20072">MAELRTERLLLRQWEDRDLDPWAAMNAREEVRRYLGPVLTRDQAAASVARFRAALDERGWGWWAVEVRETGRFIGFTGMDPVDDDVPHLAGGVEIGWRLAPDAWGHGYATEGARAVVGFAFETLGLPEVLAITAEGNTASQAVMRRLGMTEDPGAAFADESAPPDSPYRRQVVYRLERAAS</sequence>
<dbReference type="GO" id="GO:0016746">
    <property type="term" value="F:acyltransferase activity"/>
    <property type="evidence" value="ECO:0007669"/>
    <property type="project" value="UniProtKB-KW"/>
</dbReference>
<dbReference type="SUPFAM" id="SSF55729">
    <property type="entry name" value="Acyl-CoA N-acyltransferases (Nat)"/>
    <property type="match status" value="1"/>
</dbReference>
<dbReference type="Pfam" id="PF13302">
    <property type="entry name" value="Acetyltransf_3"/>
    <property type="match status" value="1"/>
</dbReference>
<dbReference type="EC" id="2.3.-.-" evidence="2"/>
<dbReference type="Gene3D" id="3.40.630.30">
    <property type="match status" value="1"/>
</dbReference>
<comment type="caution">
    <text evidence="2">The sequence shown here is derived from an EMBL/GenBank/DDBJ whole genome shotgun (WGS) entry which is preliminary data.</text>
</comment>
<dbReference type="EMBL" id="JBHSQJ010000008">
    <property type="protein sequence ID" value="MFC5906142.1"/>
    <property type="molecule type" value="Genomic_DNA"/>
</dbReference>
<keyword evidence="2" id="KW-0012">Acyltransferase</keyword>
<proteinExistence type="predicted"/>
<evidence type="ECO:0000259" key="1">
    <source>
        <dbReference type="PROSITE" id="PS51186"/>
    </source>
</evidence>
<protein>
    <submittedName>
        <fullName evidence="2">GNAT family N-acetyltransferase</fullName>
        <ecNumber evidence="2">2.3.-.-</ecNumber>
    </submittedName>
</protein>
<evidence type="ECO:0000313" key="2">
    <source>
        <dbReference type="EMBL" id="MFC5906142.1"/>
    </source>
</evidence>
<reference evidence="3" key="1">
    <citation type="journal article" date="2019" name="Int. J. Syst. Evol. Microbiol.">
        <title>The Global Catalogue of Microorganisms (GCM) 10K type strain sequencing project: providing services to taxonomists for standard genome sequencing and annotation.</title>
        <authorList>
            <consortium name="The Broad Institute Genomics Platform"/>
            <consortium name="The Broad Institute Genome Sequencing Center for Infectious Disease"/>
            <person name="Wu L."/>
            <person name="Ma J."/>
        </authorList>
    </citation>
    <scope>NUCLEOTIDE SEQUENCE [LARGE SCALE GENOMIC DNA]</scope>
    <source>
        <strain evidence="3">JCM 4816</strain>
    </source>
</reference>
<dbReference type="Proteomes" id="UP001596174">
    <property type="component" value="Unassembled WGS sequence"/>
</dbReference>
<dbReference type="PANTHER" id="PTHR43792:SF1">
    <property type="entry name" value="N-ACETYLTRANSFERASE DOMAIN-CONTAINING PROTEIN"/>
    <property type="match status" value="1"/>
</dbReference>
<evidence type="ECO:0000313" key="3">
    <source>
        <dbReference type="Proteomes" id="UP001596174"/>
    </source>
</evidence>
<accession>A0ABW1FY21</accession>
<dbReference type="InterPro" id="IPR000182">
    <property type="entry name" value="GNAT_dom"/>
</dbReference>
<dbReference type="PROSITE" id="PS51186">
    <property type="entry name" value="GNAT"/>
    <property type="match status" value="1"/>
</dbReference>
<gene>
    <name evidence="2" type="ORF">ACFP3V_02750</name>
</gene>
<keyword evidence="3" id="KW-1185">Reference proteome</keyword>
<organism evidence="2 3">
    <name type="scientific">Streptacidiphilus monticola</name>
    <dbReference type="NCBI Taxonomy" id="2161674"/>
    <lineage>
        <taxon>Bacteria</taxon>
        <taxon>Bacillati</taxon>
        <taxon>Actinomycetota</taxon>
        <taxon>Actinomycetes</taxon>
        <taxon>Kitasatosporales</taxon>
        <taxon>Streptomycetaceae</taxon>
        <taxon>Streptacidiphilus</taxon>
    </lineage>
</organism>